<evidence type="ECO:0000256" key="5">
    <source>
        <dbReference type="SAM" id="MobiDB-lite"/>
    </source>
</evidence>
<evidence type="ECO:0000259" key="6">
    <source>
        <dbReference type="Pfam" id="PF07732"/>
    </source>
</evidence>
<dbReference type="EMBL" id="RRCH01000028">
    <property type="protein sequence ID" value="RRJ29490.1"/>
    <property type="molecule type" value="Genomic_DNA"/>
</dbReference>
<dbReference type="InterPro" id="IPR028994">
    <property type="entry name" value="Integrin_alpha_N"/>
</dbReference>
<evidence type="ECO:0000256" key="3">
    <source>
        <dbReference type="ARBA" id="ARBA00022737"/>
    </source>
</evidence>
<dbReference type="InterPro" id="IPR013519">
    <property type="entry name" value="Int_alpha_beta-p"/>
</dbReference>
<evidence type="ECO:0000313" key="8">
    <source>
        <dbReference type="Proteomes" id="UP000282322"/>
    </source>
</evidence>
<feature type="domain" description="Plastocyanin-like" evidence="6">
    <location>
        <begin position="195"/>
        <end position="294"/>
    </location>
</feature>
<gene>
    <name evidence="7" type="ORF">EIK79_12685</name>
</gene>
<evidence type="ECO:0000313" key="7">
    <source>
        <dbReference type="EMBL" id="RRJ29490.1"/>
    </source>
</evidence>
<sequence>MRKESTNDELDSNTTDTSPAVDQVHTSRRSFLAGGSALATGISNLNLANSVLPEDILARVPDEPAKNGKVRTFTVHAISVDIPYNRFGLHQPKGVMYVLDEDLEAAREASGTFPDEGFEAADDDDERFDFYSSVRREKKDRKGKKHKKGAHNNKKDRCADTDEVECDFDITHGEDRCEDDNHEDVPTSVLRPLVIRANEGDLVEIEFINHLDRHASIHQTSLPYNVKDSDGAKVGFNPDTTVAPGDSITYRWFASHQGGHFFYDLANPAMDSAAEPPQKANLLSKGLFGTLVVEPEGATWTDPFTGKELRSGIQADIHDPEFMGTSYREIVAHYHTPEGMDPDLTFPESDTEQTVHAINYRADSTGQRADPDLPETPDLDTALLEEFFYNSWVNGDPGGGDNMYPVYKGDPMKFVAVGASTEENHVHHLHAHRWKTIPGRTDSDTIDSQTLGLGATYPVFFVAGHGEAQGSEASGPIETVRPDMTFEEAFEIGAGGAHGTAGDNIFHCHLFPHYGEGMWAGFRIFDKEQCGLKPLPNTTIANKPVPDEVPFREGILPDDSPIPGFPDFVPAEVGSPPPDSPQTTGPNPPVTGRQPTPEEKQALGDIQPGAPYADPCDPFIDNTAFGGPPAGKDAPVKEYTIVVLPADIVYNDNGDHDPEGIIYVLEEDADAIRNGELNPEPLFIRANVGDCVEITVKNETERPVSIHPHFVSFDLLGSDSLAMGFNYDQDTEPGQQRTYRWYADEEGPIYFHDHIFGIDDAMHGEFCALIVEPEGSEYLDPYSGSPIKSGSQAIIKRPEGQNDFREFCLHYQDFAQLVNRKGEFINNEEEHNENGGTMAINLRNTPVYQRGDPDPAYSFSSAVHGDPATPVLEAYSNDPIRIRLIQGVWEEQHNFQLHGRFFETEGLAVEDTVSNIIGTSEQFTFFIDPPHMDDDTDFKRMNNPFGLPVQDYLYGSAVVDDLWTGMWGIHRVFDAKTPHLKPLPDRGPPKGDPITKTDLRRMGHFAPFLGFKRLKRLGYEAKLLYDENDEQVFPPDKNARQNKNVGTKPPKAPDPGDPCSDNAPVRQVNVTAFQTEIEFNGYGDHDPCGIIFALDEHVEDIKCGDRPAEPLIIRANEGDCLEINLTNELPCELDADHAHPLMRIERPWEPSNRISLHALHTDYDVNGSDGATVGFNFDQTIAPGETITYRWSPHQDHPFVALWDTADIRSHRHHGAFGGLVVTPPDTTWLDPVTAEPLPAGDSTMLKNPHGADRREFTLQMSDARYIINRDYPDNCVVPPGPDTENADAPCNQIGDREDQGYPAINNRSEPFIRRFQTGPDDQHLVFDSESHGDPATPLPKALVGDDVRFLVGKMADKARGLSFHLSEHQWRRFTQVADSPIIGVDDRFTVGSADQLDMVSGAGGLAECPGDFLYGELKERRRLEGGFWGIFRVGRNPDEFATPIQPLPENAPKADLRPADRLGWNVASGDLTETGTTDLVVGVPESTIGGPNAGAVYIFMNTPEQKTITDLSTADIALYGETVGAHAGTDVTVKPATNTAPPTLVVDTDTDTTHRISGGKSFQQQLHNSTSTNLDTLLNNTTNNSIKTVAHLQETSNQ</sequence>
<keyword evidence="3" id="KW-0677">Repeat</keyword>
<dbReference type="Gene3D" id="2.130.10.130">
    <property type="entry name" value="Integrin alpha, N-terminal"/>
    <property type="match status" value="1"/>
</dbReference>
<dbReference type="GO" id="GO:0005507">
    <property type="term" value="F:copper ion binding"/>
    <property type="evidence" value="ECO:0007669"/>
    <property type="project" value="InterPro"/>
</dbReference>
<dbReference type="SMART" id="SM00191">
    <property type="entry name" value="Int_alpha"/>
    <property type="match status" value="1"/>
</dbReference>
<feature type="region of interest" description="Disordered" evidence="5">
    <location>
        <begin position="1"/>
        <end position="23"/>
    </location>
</feature>
<keyword evidence="2" id="KW-0732">Signal</keyword>
<dbReference type="GO" id="GO:0016491">
    <property type="term" value="F:oxidoreductase activity"/>
    <property type="evidence" value="ECO:0007669"/>
    <property type="project" value="TreeGrafter"/>
</dbReference>
<dbReference type="SUPFAM" id="SSF49503">
    <property type="entry name" value="Cupredoxins"/>
    <property type="match status" value="5"/>
</dbReference>
<dbReference type="Pfam" id="PF01839">
    <property type="entry name" value="FG-GAP"/>
    <property type="match status" value="1"/>
</dbReference>
<feature type="domain" description="Plastocyanin-like" evidence="6">
    <location>
        <begin position="684"/>
        <end position="774"/>
    </location>
</feature>
<keyword evidence="4" id="KW-0325">Glycoprotein</keyword>
<dbReference type="RefSeq" id="WP_124955479.1">
    <property type="nucleotide sequence ID" value="NZ_RRCH01000028.1"/>
</dbReference>
<comment type="caution">
    <text evidence="7">The sequence shown here is derived from an EMBL/GenBank/DDBJ whole genome shotgun (WGS) entry which is preliminary data.</text>
</comment>
<dbReference type="InterPro" id="IPR008972">
    <property type="entry name" value="Cupredoxin"/>
</dbReference>
<keyword evidence="1" id="KW-0479">Metal-binding</keyword>
<dbReference type="PANTHER" id="PTHR11709">
    <property type="entry name" value="MULTI-COPPER OXIDASE"/>
    <property type="match status" value="1"/>
</dbReference>
<keyword evidence="8" id="KW-1185">Reference proteome</keyword>
<dbReference type="InterPro" id="IPR011707">
    <property type="entry name" value="Cu-oxidase-like_N"/>
</dbReference>
<dbReference type="Gene3D" id="2.60.40.420">
    <property type="entry name" value="Cupredoxins - blue copper proteins"/>
    <property type="match status" value="5"/>
</dbReference>
<dbReference type="SUPFAM" id="SSF69318">
    <property type="entry name" value="Integrin alpha N-terminal domain"/>
    <property type="match status" value="1"/>
</dbReference>
<proteinExistence type="predicted"/>
<dbReference type="InterPro" id="IPR013517">
    <property type="entry name" value="FG-GAP"/>
</dbReference>
<accession>A0A3P3R9Y2</accession>
<evidence type="ECO:0000256" key="1">
    <source>
        <dbReference type="ARBA" id="ARBA00022723"/>
    </source>
</evidence>
<dbReference type="PANTHER" id="PTHR11709:SF486">
    <property type="entry name" value="MULTICOPPER OXIDASE"/>
    <property type="match status" value="1"/>
</dbReference>
<dbReference type="InterPro" id="IPR045087">
    <property type="entry name" value="Cu-oxidase_fam"/>
</dbReference>
<dbReference type="Proteomes" id="UP000282322">
    <property type="component" value="Unassembled WGS sequence"/>
</dbReference>
<dbReference type="Pfam" id="PF07732">
    <property type="entry name" value="Cu-oxidase_3"/>
    <property type="match status" value="2"/>
</dbReference>
<dbReference type="OrthoDB" id="202198at2157"/>
<protein>
    <recommendedName>
        <fullName evidence="6">Plastocyanin-like domain-containing protein</fullName>
    </recommendedName>
</protein>
<evidence type="ECO:0000256" key="2">
    <source>
        <dbReference type="ARBA" id="ARBA00022729"/>
    </source>
</evidence>
<evidence type="ECO:0000256" key="4">
    <source>
        <dbReference type="ARBA" id="ARBA00023180"/>
    </source>
</evidence>
<feature type="region of interest" description="Disordered" evidence="5">
    <location>
        <begin position="541"/>
        <end position="621"/>
    </location>
</feature>
<feature type="region of interest" description="Disordered" evidence="5">
    <location>
        <begin position="1031"/>
        <end position="1061"/>
    </location>
</feature>
<name>A0A3P3R9Y2_9EURY</name>
<dbReference type="InterPro" id="IPR002355">
    <property type="entry name" value="Cu_oxidase_Cu_BS"/>
</dbReference>
<organism evidence="7 8">
    <name type="scientific">Halocatena pleomorpha</name>
    <dbReference type="NCBI Taxonomy" id="1785090"/>
    <lineage>
        <taxon>Archaea</taxon>
        <taxon>Methanobacteriati</taxon>
        <taxon>Methanobacteriota</taxon>
        <taxon>Stenosarchaea group</taxon>
        <taxon>Halobacteria</taxon>
        <taxon>Halobacteriales</taxon>
        <taxon>Natronomonadaceae</taxon>
        <taxon>Halocatena</taxon>
    </lineage>
</organism>
<dbReference type="PROSITE" id="PS00080">
    <property type="entry name" value="MULTICOPPER_OXIDASE2"/>
    <property type="match status" value="1"/>
</dbReference>
<reference evidence="7 8" key="1">
    <citation type="submission" date="2018-11" db="EMBL/GenBank/DDBJ databases">
        <title>Taxonoimc description of Halomarina strain SPP-AMP-1.</title>
        <authorList>
            <person name="Pal Y."/>
            <person name="Srinivasana K."/>
            <person name="Verma A."/>
            <person name="Kumar P."/>
        </authorList>
    </citation>
    <scope>NUCLEOTIDE SEQUENCE [LARGE SCALE GENOMIC DNA]</scope>
    <source>
        <strain evidence="7 8">SPP-AMP-1</strain>
    </source>
</reference>